<dbReference type="GO" id="GO:0051996">
    <property type="term" value="F:squalene synthase [NAD(P)H] activity"/>
    <property type="evidence" value="ECO:0007669"/>
    <property type="project" value="InterPro"/>
</dbReference>
<dbReference type="InterPro" id="IPR002060">
    <property type="entry name" value="Squ/phyt_synthse"/>
</dbReference>
<dbReference type="Pfam" id="PF00494">
    <property type="entry name" value="SQS_PSY"/>
    <property type="match status" value="1"/>
</dbReference>
<name>A0A7X5EYZ2_9HYPH</name>
<dbReference type="PANTHER" id="PTHR31480">
    <property type="entry name" value="BIFUNCTIONAL LYCOPENE CYCLASE/PHYTOENE SYNTHASE"/>
    <property type="match status" value="1"/>
</dbReference>
<dbReference type="InterPro" id="IPR044843">
    <property type="entry name" value="Trans_IPPS_bact-type"/>
</dbReference>
<feature type="region of interest" description="Disordered" evidence="6">
    <location>
        <begin position="1"/>
        <end position="38"/>
    </location>
</feature>
<evidence type="ECO:0000256" key="3">
    <source>
        <dbReference type="ARBA" id="ARBA00022679"/>
    </source>
</evidence>
<dbReference type="EMBL" id="JAABLQ010000001">
    <property type="protein sequence ID" value="NBN76700.1"/>
    <property type="molecule type" value="Genomic_DNA"/>
</dbReference>
<dbReference type="Gene3D" id="1.10.600.10">
    <property type="entry name" value="Farnesyl Diphosphate Synthase"/>
    <property type="match status" value="1"/>
</dbReference>
<dbReference type="SFLD" id="SFLDS00005">
    <property type="entry name" value="Isoprenoid_Synthase_Type_I"/>
    <property type="match status" value="1"/>
</dbReference>
<feature type="compositionally biased region" description="Low complexity" evidence="6">
    <location>
        <begin position="8"/>
        <end position="29"/>
    </location>
</feature>
<keyword evidence="4" id="KW-0125">Carotenoid biosynthesis</keyword>
<accession>A0A7X5EYZ2</accession>
<dbReference type="InterPro" id="IPR019845">
    <property type="entry name" value="Squalene/phytoene_synthase_CS"/>
</dbReference>
<keyword evidence="8" id="KW-1185">Reference proteome</keyword>
<evidence type="ECO:0000313" key="7">
    <source>
        <dbReference type="EMBL" id="NBN76700.1"/>
    </source>
</evidence>
<dbReference type="RefSeq" id="WP_161707391.1">
    <property type="nucleotide sequence ID" value="NZ_JAABLQ010000001.1"/>
</dbReference>
<evidence type="ECO:0000256" key="6">
    <source>
        <dbReference type="SAM" id="MobiDB-lite"/>
    </source>
</evidence>
<dbReference type="SFLD" id="SFLDG01018">
    <property type="entry name" value="Squalene/Phytoene_Synthase_Lik"/>
    <property type="match status" value="1"/>
</dbReference>
<evidence type="ECO:0000313" key="8">
    <source>
        <dbReference type="Proteomes" id="UP000586722"/>
    </source>
</evidence>
<organism evidence="7 8">
    <name type="scientific">Pannonibacter tanglangensis</name>
    <dbReference type="NCBI Taxonomy" id="2750084"/>
    <lineage>
        <taxon>Bacteria</taxon>
        <taxon>Pseudomonadati</taxon>
        <taxon>Pseudomonadota</taxon>
        <taxon>Alphaproteobacteria</taxon>
        <taxon>Hyphomicrobiales</taxon>
        <taxon>Stappiaceae</taxon>
        <taxon>Pannonibacter</taxon>
    </lineage>
</organism>
<comment type="cofactor">
    <cofactor evidence="5">
        <name>ATP</name>
        <dbReference type="ChEBI" id="CHEBI:30616"/>
    </cofactor>
</comment>
<dbReference type="InterPro" id="IPR008949">
    <property type="entry name" value="Isoprenoid_synthase_dom_sf"/>
</dbReference>
<evidence type="ECO:0000256" key="2">
    <source>
        <dbReference type="ARBA" id="ARBA00006251"/>
    </source>
</evidence>
<gene>
    <name evidence="7" type="ORF">GWI72_00295</name>
</gene>
<protein>
    <submittedName>
        <fullName evidence="7">Squalene/phytoene synthase family protein</fullName>
    </submittedName>
</protein>
<dbReference type="GO" id="GO:0004311">
    <property type="term" value="F:geranylgeranyl diphosphate synthase activity"/>
    <property type="evidence" value="ECO:0007669"/>
    <property type="project" value="InterPro"/>
</dbReference>
<evidence type="ECO:0000256" key="5">
    <source>
        <dbReference type="ARBA" id="ARBA00053028"/>
    </source>
</evidence>
<sequence>MSLSTSVPSGAASGAPSGAPSGAASGRGRPLPRGRDALPRPVCHGPAYGFSGHLTDLRACAGAIRKGSRSFHLASALLPADIRSAAQALYAFCRHADDLIDDPRANRHALDQLRLRLELIYDGRPADHACDRAFARTVAQHAIPKELPAALLDGFDMDISRRHYGSIAEVKAYATCVASSVGLMMALVMGTGEAAALARAADLGIAMQLTNIARDVGEDARNGRLYLPADWLDEAGVDAADLLRAPRFSPALGRVVQRLLAEAGAHYRLGHAGIAALPAPCRPAIRSAALVYEAIGDAVAAQGHDSVSSRAHTSLAGKLSLILRACLPVSRSGDGLPGAVAGAPQTAGLRAPADPAAAALVSAAAAAALRPGSRPAGRATGTSGQTPATAEPGSAGLAGSGARVLEILMRLQAHQIDARRGQRPPLPAGRSRHA</sequence>
<evidence type="ECO:0000256" key="1">
    <source>
        <dbReference type="ARBA" id="ARBA00004684"/>
    </source>
</evidence>
<dbReference type="GO" id="GO:0016117">
    <property type="term" value="P:carotenoid biosynthetic process"/>
    <property type="evidence" value="ECO:0007669"/>
    <property type="project" value="UniProtKB-KW"/>
</dbReference>
<dbReference type="CDD" id="cd00683">
    <property type="entry name" value="Trans_IPPS_HH"/>
    <property type="match status" value="1"/>
</dbReference>
<dbReference type="PROSITE" id="PS01045">
    <property type="entry name" value="SQUALEN_PHYTOEN_SYN_2"/>
    <property type="match status" value="1"/>
</dbReference>
<dbReference type="SUPFAM" id="SSF48576">
    <property type="entry name" value="Terpenoid synthases"/>
    <property type="match status" value="1"/>
</dbReference>
<comment type="similarity">
    <text evidence="2">Belongs to the phytoene/squalene synthase family.</text>
</comment>
<feature type="region of interest" description="Disordered" evidence="6">
    <location>
        <begin position="372"/>
        <end position="397"/>
    </location>
</feature>
<dbReference type="Proteomes" id="UP000586722">
    <property type="component" value="Unassembled WGS sequence"/>
</dbReference>
<evidence type="ECO:0000256" key="4">
    <source>
        <dbReference type="ARBA" id="ARBA00022746"/>
    </source>
</evidence>
<comment type="pathway">
    <text evidence="1">Carotenoid biosynthesis; phytoene biosynthesis.</text>
</comment>
<dbReference type="SFLD" id="SFLDG01212">
    <property type="entry name" value="Phytoene_synthase_like"/>
    <property type="match status" value="1"/>
</dbReference>
<keyword evidence="3" id="KW-0808">Transferase</keyword>
<reference evidence="8" key="1">
    <citation type="submission" date="2020-01" db="EMBL/GenBank/DDBJ databases">
        <authorList>
            <person name="Fang Y."/>
            <person name="Sun R."/>
            <person name="Nie L."/>
            <person name="He J."/>
            <person name="Hao L."/>
            <person name="Wang L."/>
            <person name="Su S."/>
            <person name="Lv E."/>
            <person name="Zhang Z."/>
            <person name="Xie R."/>
            <person name="Liu H."/>
        </authorList>
    </citation>
    <scope>NUCLEOTIDE SEQUENCE [LARGE SCALE GENOMIC DNA]</scope>
    <source>
        <strain evidence="8">XCT-53</strain>
    </source>
</reference>
<dbReference type="FunFam" id="1.10.600.10:FF:000020">
    <property type="entry name" value="Phytoene synthase"/>
    <property type="match status" value="1"/>
</dbReference>
<feature type="region of interest" description="Disordered" evidence="6">
    <location>
        <begin position="415"/>
        <end position="434"/>
    </location>
</feature>
<proteinExistence type="inferred from homology"/>
<dbReference type="InterPro" id="IPR033904">
    <property type="entry name" value="Trans_IPPS_HH"/>
</dbReference>
<comment type="caution">
    <text evidence="7">The sequence shown here is derived from an EMBL/GenBank/DDBJ whole genome shotgun (WGS) entry which is preliminary data.</text>
</comment>
<dbReference type="AlphaFoldDB" id="A0A7X5EYZ2"/>